<protein>
    <recommendedName>
        <fullName evidence="3">histidine kinase</fullName>
        <ecNumber evidence="3">2.7.13.3</ecNumber>
    </recommendedName>
</protein>
<dbReference type="RefSeq" id="WP_332287278.1">
    <property type="nucleotide sequence ID" value="NZ_JAZIBG010000003.1"/>
</dbReference>
<comment type="subcellular location">
    <subcellularLocation>
        <location evidence="2">Cell inner membrane</location>
        <topology evidence="2">Multi-pass membrane protein</topology>
    </subcellularLocation>
</comment>
<dbReference type="InterPro" id="IPR050351">
    <property type="entry name" value="BphY/WalK/GraS-like"/>
</dbReference>
<dbReference type="InterPro" id="IPR011006">
    <property type="entry name" value="CheY-like_superfamily"/>
</dbReference>
<accession>A0AAW9QAH3</accession>
<dbReference type="InterPro" id="IPR003594">
    <property type="entry name" value="HATPase_dom"/>
</dbReference>
<dbReference type="GO" id="GO:0030295">
    <property type="term" value="F:protein kinase activator activity"/>
    <property type="evidence" value="ECO:0007669"/>
    <property type="project" value="TreeGrafter"/>
</dbReference>
<name>A0AAW9QAH3_9BURK</name>
<organism evidence="10 11">
    <name type="scientific">Aquincola agrisoli</name>
    <dbReference type="NCBI Taxonomy" id="3119538"/>
    <lineage>
        <taxon>Bacteria</taxon>
        <taxon>Pseudomonadati</taxon>
        <taxon>Pseudomonadota</taxon>
        <taxon>Betaproteobacteria</taxon>
        <taxon>Burkholderiales</taxon>
        <taxon>Sphaerotilaceae</taxon>
        <taxon>Aquincola</taxon>
    </lineage>
</organism>
<dbReference type="InterPro" id="IPR001789">
    <property type="entry name" value="Sig_transdc_resp-reg_receiver"/>
</dbReference>
<keyword evidence="10" id="KW-0067">ATP-binding</keyword>
<evidence type="ECO:0000256" key="6">
    <source>
        <dbReference type="ARBA" id="ARBA00022777"/>
    </source>
</evidence>
<dbReference type="InterPro" id="IPR003018">
    <property type="entry name" value="GAF"/>
</dbReference>
<gene>
    <name evidence="10" type="ORF">V4F39_00565</name>
</gene>
<dbReference type="AlphaFoldDB" id="A0AAW9QAH3"/>
<dbReference type="CDD" id="cd00156">
    <property type="entry name" value="REC"/>
    <property type="match status" value="1"/>
</dbReference>
<sequence>MKPLHILHLEDDAMDADLVQREVARLGGDPTWLNVGSAEEFFDALENVQFDAILSDNSVPGIDGLSALQVARQRLPGIPFVFVSGNGDPRWAEHCIEAGATDYVQKGELWRLPSALQRLRDARESARLATLTRARALLVDLVKELSHARSVEVIAGIVRRGARALNRADGATFVLRDGDQCHYVDEDAIGPLWKGSRFPLTSCVSGWAMLNRQAAIIPDIYDDPRVPHDAYRPTFVKSLVMVPIRAEAPIGAIGNYWATAHEPTQDEVELIQALADCTSLAFENVAAYEGLERRVRQRTAELQEVNQELEAFTYSVSHDLRAPLRAVQGYSDLLLTDSRVELQGQTLTFVRNIHRSAQKMHTLIEDMLSLSKIKRAEVRMRPVALDTLAREIIDTLQAGEPDRSVQVDIEPGLMAQGDPGLLRIALQNLLANAWKFTGKRADAAIGVSSAPPDADGRPVYCVSDNGAGFDMAHAQQLFEPFRRLHREADFPGTGVGLAIVHRVIHKHGGHIWVDAARHAGARFYFMLPGPAAKRG</sequence>
<dbReference type="InterPro" id="IPR004358">
    <property type="entry name" value="Sig_transdc_His_kin-like_C"/>
</dbReference>
<dbReference type="PRINTS" id="PR00344">
    <property type="entry name" value="BCTRLSENSOR"/>
</dbReference>
<feature type="modified residue" description="4-aspartylphosphate" evidence="7">
    <location>
        <position position="56"/>
    </location>
</feature>
<feature type="domain" description="Response regulatory" evidence="9">
    <location>
        <begin position="5"/>
        <end position="121"/>
    </location>
</feature>
<dbReference type="PANTHER" id="PTHR42878">
    <property type="entry name" value="TWO-COMPONENT HISTIDINE KINASE"/>
    <property type="match status" value="1"/>
</dbReference>
<evidence type="ECO:0000256" key="7">
    <source>
        <dbReference type="PROSITE-ProRule" id="PRU00169"/>
    </source>
</evidence>
<dbReference type="PANTHER" id="PTHR42878:SF15">
    <property type="entry name" value="BACTERIOPHYTOCHROME"/>
    <property type="match status" value="1"/>
</dbReference>
<dbReference type="CDD" id="cd00082">
    <property type="entry name" value="HisKA"/>
    <property type="match status" value="1"/>
</dbReference>
<keyword evidence="10" id="KW-0547">Nucleotide-binding</keyword>
<dbReference type="Gene3D" id="3.40.50.2300">
    <property type="match status" value="1"/>
</dbReference>
<dbReference type="Gene3D" id="1.10.287.130">
    <property type="match status" value="1"/>
</dbReference>
<dbReference type="EC" id="2.7.13.3" evidence="3"/>
<dbReference type="Proteomes" id="UP001336250">
    <property type="component" value="Unassembled WGS sequence"/>
</dbReference>
<keyword evidence="5" id="KW-0808">Transferase</keyword>
<dbReference type="SUPFAM" id="SSF52172">
    <property type="entry name" value="CheY-like"/>
    <property type="match status" value="1"/>
</dbReference>
<dbReference type="GO" id="GO:0007234">
    <property type="term" value="P:osmosensory signaling via phosphorelay pathway"/>
    <property type="evidence" value="ECO:0007669"/>
    <property type="project" value="TreeGrafter"/>
</dbReference>
<dbReference type="SUPFAM" id="SSF47384">
    <property type="entry name" value="Homodimeric domain of signal transducing histidine kinase"/>
    <property type="match status" value="1"/>
</dbReference>
<evidence type="ECO:0000256" key="3">
    <source>
        <dbReference type="ARBA" id="ARBA00012438"/>
    </source>
</evidence>
<dbReference type="GO" id="GO:0005524">
    <property type="term" value="F:ATP binding"/>
    <property type="evidence" value="ECO:0007669"/>
    <property type="project" value="UniProtKB-KW"/>
</dbReference>
<evidence type="ECO:0000256" key="1">
    <source>
        <dbReference type="ARBA" id="ARBA00000085"/>
    </source>
</evidence>
<proteinExistence type="predicted"/>
<dbReference type="SMART" id="SM00065">
    <property type="entry name" value="GAF"/>
    <property type="match status" value="1"/>
</dbReference>
<dbReference type="InterPro" id="IPR003661">
    <property type="entry name" value="HisK_dim/P_dom"/>
</dbReference>
<keyword evidence="4 7" id="KW-0597">Phosphoprotein</keyword>
<dbReference type="GO" id="GO:0005886">
    <property type="term" value="C:plasma membrane"/>
    <property type="evidence" value="ECO:0007669"/>
    <property type="project" value="UniProtKB-SubCell"/>
</dbReference>
<dbReference type="Pfam" id="PF02518">
    <property type="entry name" value="HATPase_c"/>
    <property type="match status" value="1"/>
</dbReference>
<dbReference type="InterPro" id="IPR005467">
    <property type="entry name" value="His_kinase_dom"/>
</dbReference>
<dbReference type="SUPFAM" id="SSF55781">
    <property type="entry name" value="GAF domain-like"/>
    <property type="match status" value="1"/>
</dbReference>
<dbReference type="SMART" id="SM00448">
    <property type="entry name" value="REC"/>
    <property type="match status" value="1"/>
</dbReference>
<dbReference type="GO" id="GO:0000155">
    <property type="term" value="F:phosphorelay sensor kinase activity"/>
    <property type="evidence" value="ECO:0007669"/>
    <property type="project" value="InterPro"/>
</dbReference>
<dbReference type="InterPro" id="IPR036890">
    <property type="entry name" value="HATPase_C_sf"/>
</dbReference>
<dbReference type="Gene3D" id="3.30.565.10">
    <property type="entry name" value="Histidine kinase-like ATPase, C-terminal domain"/>
    <property type="match status" value="1"/>
</dbReference>
<evidence type="ECO:0000256" key="5">
    <source>
        <dbReference type="ARBA" id="ARBA00022679"/>
    </source>
</evidence>
<dbReference type="SUPFAM" id="SSF55874">
    <property type="entry name" value="ATPase domain of HSP90 chaperone/DNA topoisomerase II/histidine kinase"/>
    <property type="match status" value="1"/>
</dbReference>
<dbReference type="GO" id="GO:0000156">
    <property type="term" value="F:phosphorelay response regulator activity"/>
    <property type="evidence" value="ECO:0007669"/>
    <property type="project" value="TreeGrafter"/>
</dbReference>
<dbReference type="Pfam" id="PF00072">
    <property type="entry name" value="Response_reg"/>
    <property type="match status" value="1"/>
</dbReference>
<dbReference type="PROSITE" id="PS50109">
    <property type="entry name" value="HIS_KIN"/>
    <property type="match status" value="1"/>
</dbReference>
<evidence type="ECO:0000256" key="4">
    <source>
        <dbReference type="ARBA" id="ARBA00022553"/>
    </source>
</evidence>
<dbReference type="Pfam" id="PF00512">
    <property type="entry name" value="HisKA"/>
    <property type="match status" value="1"/>
</dbReference>
<feature type="domain" description="Histidine kinase" evidence="8">
    <location>
        <begin position="315"/>
        <end position="531"/>
    </location>
</feature>
<comment type="caution">
    <text evidence="10">The sequence shown here is derived from an EMBL/GenBank/DDBJ whole genome shotgun (WGS) entry which is preliminary data.</text>
</comment>
<dbReference type="SMART" id="SM00388">
    <property type="entry name" value="HisKA"/>
    <property type="match status" value="1"/>
</dbReference>
<evidence type="ECO:0000313" key="10">
    <source>
        <dbReference type="EMBL" id="MEF7612379.1"/>
    </source>
</evidence>
<evidence type="ECO:0000256" key="2">
    <source>
        <dbReference type="ARBA" id="ARBA00004429"/>
    </source>
</evidence>
<evidence type="ECO:0000259" key="8">
    <source>
        <dbReference type="PROSITE" id="PS50109"/>
    </source>
</evidence>
<dbReference type="EMBL" id="JAZIBG010000003">
    <property type="protein sequence ID" value="MEF7612379.1"/>
    <property type="molecule type" value="Genomic_DNA"/>
</dbReference>
<evidence type="ECO:0000313" key="11">
    <source>
        <dbReference type="Proteomes" id="UP001336250"/>
    </source>
</evidence>
<keyword evidence="6" id="KW-0418">Kinase</keyword>
<comment type="catalytic activity">
    <reaction evidence="1">
        <text>ATP + protein L-histidine = ADP + protein N-phospho-L-histidine.</text>
        <dbReference type="EC" id="2.7.13.3"/>
    </reaction>
</comment>
<dbReference type="FunFam" id="3.30.565.10:FF:000006">
    <property type="entry name" value="Sensor histidine kinase WalK"/>
    <property type="match status" value="1"/>
</dbReference>
<dbReference type="Gene3D" id="3.30.450.40">
    <property type="match status" value="1"/>
</dbReference>
<dbReference type="SMART" id="SM00387">
    <property type="entry name" value="HATPase_c"/>
    <property type="match status" value="1"/>
</dbReference>
<reference evidence="10 11" key="1">
    <citation type="submission" date="2024-02" db="EMBL/GenBank/DDBJ databases">
        <title>Genome sequence of Aquincola sp. MAHUQ-54.</title>
        <authorList>
            <person name="Huq M.A."/>
        </authorList>
    </citation>
    <scope>NUCLEOTIDE SEQUENCE [LARGE SCALE GENOMIC DNA]</scope>
    <source>
        <strain evidence="10 11">MAHUQ-54</strain>
    </source>
</reference>
<dbReference type="InterPro" id="IPR036097">
    <property type="entry name" value="HisK_dim/P_sf"/>
</dbReference>
<keyword evidence="11" id="KW-1185">Reference proteome</keyword>
<dbReference type="PROSITE" id="PS50110">
    <property type="entry name" value="RESPONSE_REGULATORY"/>
    <property type="match status" value="1"/>
</dbReference>
<evidence type="ECO:0000259" key="9">
    <source>
        <dbReference type="PROSITE" id="PS50110"/>
    </source>
</evidence>
<dbReference type="InterPro" id="IPR029016">
    <property type="entry name" value="GAF-like_dom_sf"/>
</dbReference>
<dbReference type="Pfam" id="PF13185">
    <property type="entry name" value="GAF_2"/>
    <property type="match status" value="1"/>
</dbReference>